<evidence type="ECO:0000313" key="2">
    <source>
        <dbReference type="Proteomes" id="UP000050741"/>
    </source>
</evidence>
<dbReference type="SUPFAM" id="SSF52129">
    <property type="entry name" value="Caspase-like"/>
    <property type="match status" value="1"/>
</dbReference>
<protein>
    <submittedName>
        <fullName evidence="3">CASPASE_P20 domain-containing protein</fullName>
    </submittedName>
</protein>
<name>A0A183CQ43_GLOPA</name>
<organism evidence="2 3">
    <name type="scientific">Globodera pallida</name>
    <name type="common">Potato cyst nematode worm</name>
    <name type="synonym">Heterodera pallida</name>
    <dbReference type="NCBI Taxonomy" id="36090"/>
    <lineage>
        <taxon>Eukaryota</taxon>
        <taxon>Metazoa</taxon>
        <taxon>Ecdysozoa</taxon>
        <taxon>Nematoda</taxon>
        <taxon>Chromadorea</taxon>
        <taxon>Rhabditida</taxon>
        <taxon>Tylenchina</taxon>
        <taxon>Tylenchomorpha</taxon>
        <taxon>Tylenchoidea</taxon>
        <taxon>Heteroderidae</taxon>
        <taxon>Heteroderinae</taxon>
        <taxon>Globodera</taxon>
    </lineage>
</organism>
<dbReference type="InterPro" id="IPR001309">
    <property type="entry name" value="Pept_C14_p20"/>
</dbReference>
<keyword evidence="2" id="KW-1185">Reference proteome</keyword>
<feature type="domain" description="Caspase family p20" evidence="1">
    <location>
        <begin position="1"/>
        <end position="25"/>
    </location>
</feature>
<reference evidence="3" key="3">
    <citation type="submission" date="2016-06" db="UniProtKB">
        <authorList>
            <consortium name="WormBaseParasite"/>
        </authorList>
    </citation>
    <scope>IDENTIFICATION</scope>
</reference>
<proteinExistence type="predicted"/>
<dbReference type="InterPro" id="IPR029030">
    <property type="entry name" value="Caspase-like_dom_sf"/>
</dbReference>
<dbReference type="WBParaSite" id="GPLIN_001500100">
    <property type="protein sequence ID" value="GPLIN_001500100"/>
    <property type="gene ID" value="GPLIN_001500100"/>
</dbReference>
<evidence type="ECO:0000313" key="3">
    <source>
        <dbReference type="WBParaSite" id="GPLIN_001500100"/>
    </source>
</evidence>
<reference evidence="2" key="2">
    <citation type="submission" date="2014-05" db="EMBL/GenBank/DDBJ databases">
        <title>The genome and life-stage specific transcriptomes of Globodera pallida elucidate key aspects of plant parasitism by a cyst nematode.</title>
        <authorList>
            <person name="Cotton J.A."/>
            <person name="Lilley C.J."/>
            <person name="Jones L.M."/>
            <person name="Kikuchi T."/>
            <person name="Reid A.J."/>
            <person name="Thorpe P."/>
            <person name="Tsai I.J."/>
            <person name="Beasley H."/>
            <person name="Blok V."/>
            <person name="Cock P.J.A."/>
            <person name="Van den Akker S.E."/>
            <person name="Holroyd N."/>
            <person name="Hunt M."/>
            <person name="Mantelin S."/>
            <person name="Naghra H."/>
            <person name="Pain A."/>
            <person name="Palomares-Rius J.E."/>
            <person name="Zarowiecki M."/>
            <person name="Berriman M."/>
            <person name="Jones J.T."/>
            <person name="Urwin P.E."/>
        </authorList>
    </citation>
    <scope>NUCLEOTIDE SEQUENCE [LARGE SCALE GENOMIC DNA]</scope>
    <source>
        <strain evidence="2">Lindley</strain>
    </source>
</reference>
<dbReference type="PROSITE" id="PS50208">
    <property type="entry name" value="CASPASE_P20"/>
    <property type="match status" value="1"/>
</dbReference>
<dbReference type="AlphaFoldDB" id="A0A183CQ43"/>
<dbReference type="GO" id="GO:0004197">
    <property type="term" value="F:cysteine-type endopeptidase activity"/>
    <property type="evidence" value="ECO:0007669"/>
    <property type="project" value="InterPro"/>
</dbReference>
<accession>A0A183CQ43</accession>
<dbReference type="Proteomes" id="UP000050741">
    <property type="component" value="Unassembled WGS sequence"/>
</dbReference>
<dbReference type="GO" id="GO:0006508">
    <property type="term" value="P:proteolysis"/>
    <property type="evidence" value="ECO:0007669"/>
    <property type="project" value="InterPro"/>
</dbReference>
<evidence type="ECO:0000259" key="1">
    <source>
        <dbReference type="PROSITE" id="PS50208"/>
    </source>
</evidence>
<dbReference type="Gene3D" id="3.40.50.1460">
    <property type="match status" value="1"/>
</dbReference>
<sequence length="49" mass="5365">MNAENCPAMHGKPIVFIISACRGSMRETSVTRRVTRECSPRRQGAGSSQ</sequence>
<reference evidence="2" key="1">
    <citation type="submission" date="2013-12" db="EMBL/GenBank/DDBJ databases">
        <authorList>
            <person name="Aslett M."/>
        </authorList>
    </citation>
    <scope>NUCLEOTIDE SEQUENCE [LARGE SCALE GENOMIC DNA]</scope>
    <source>
        <strain evidence="2">Lindley</strain>
    </source>
</reference>